<name>A0ACA9QTJ7_9GLOM</name>
<proteinExistence type="predicted"/>
<organism evidence="1 2">
    <name type="scientific">Racocetra persica</name>
    <dbReference type="NCBI Taxonomy" id="160502"/>
    <lineage>
        <taxon>Eukaryota</taxon>
        <taxon>Fungi</taxon>
        <taxon>Fungi incertae sedis</taxon>
        <taxon>Mucoromycota</taxon>
        <taxon>Glomeromycotina</taxon>
        <taxon>Glomeromycetes</taxon>
        <taxon>Diversisporales</taxon>
        <taxon>Gigasporaceae</taxon>
        <taxon>Racocetra</taxon>
    </lineage>
</organism>
<keyword evidence="2" id="KW-1185">Reference proteome</keyword>
<comment type="caution">
    <text evidence="1">The sequence shown here is derived from an EMBL/GenBank/DDBJ whole genome shotgun (WGS) entry which is preliminary data.</text>
</comment>
<reference evidence="1" key="1">
    <citation type="submission" date="2021-06" db="EMBL/GenBank/DDBJ databases">
        <authorList>
            <person name="Kallberg Y."/>
            <person name="Tangrot J."/>
            <person name="Rosling A."/>
        </authorList>
    </citation>
    <scope>NUCLEOTIDE SEQUENCE</scope>
    <source>
        <strain evidence="1">MA461A</strain>
    </source>
</reference>
<protein>
    <submittedName>
        <fullName evidence="1">11552_t:CDS:1</fullName>
    </submittedName>
</protein>
<accession>A0ACA9QTJ7</accession>
<feature type="non-terminal residue" evidence="1">
    <location>
        <position position="1"/>
    </location>
</feature>
<dbReference type="EMBL" id="CAJVQC010037000">
    <property type="protein sequence ID" value="CAG8762661.1"/>
    <property type="molecule type" value="Genomic_DNA"/>
</dbReference>
<evidence type="ECO:0000313" key="2">
    <source>
        <dbReference type="Proteomes" id="UP000789920"/>
    </source>
</evidence>
<gene>
    <name evidence="1" type="ORF">RPERSI_LOCUS15417</name>
</gene>
<evidence type="ECO:0000313" key="1">
    <source>
        <dbReference type="EMBL" id="CAG8762661.1"/>
    </source>
</evidence>
<dbReference type="Proteomes" id="UP000789920">
    <property type="component" value="Unassembled WGS sequence"/>
</dbReference>
<sequence>TALTWALYYLAKNPDAQDNLRKEVLEIFSDCNHFPTFDEIESLKYLECVFKEILRIIPPYEIMNGYTVPKGTPLVIPIYAIHHDPSIWGDDAKYFNPSRWLNPEIKARVTNCNFLPFGAGPRNCLGMKLAHLEVKTILAIIIRNLKFRLVEGFTFETITSGFSKPHPRMDLFVSKVDY</sequence>